<dbReference type="NCBIfam" id="TIGR00414">
    <property type="entry name" value="serS"/>
    <property type="match status" value="1"/>
</dbReference>
<dbReference type="Gene3D" id="1.10.287.40">
    <property type="entry name" value="Serine-tRNA synthetase, tRNA binding domain"/>
    <property type="match status" value="1"/>
</dbReference>
<dbReference type="InterPro" id="IPR042103">
    <property type="entry name" value="SerRS_1_N_sf"/>
</dbReference>
<keyword evidence="10 18" id="KW-0030">Aminoacyl-tRNA synthetase</keyword>
<evidence type="ECO:0000256" key="7">
    <source>
        <dbReference type="ARBA" id="ARBA00022741"/>
    </source>
</evidence>
<dbReference type="PRINTS" id="PR00981">
    <property type="entry name" value="TRNASYNTHSER"/>
</dbReference>
<organism evidence="18 19">
    <name type="scientific">Cyclobacterium amurskyense</name>
    <dbReference type="NCBI Taxonomy" id="320787"/>
    <lineage>
        <taxon>Bacteria</taxon>
        <taxon>Pseudomonadati</taxon>
        <taxon>Bacteroidota</taxon>
        <taxon>Cytophagia</taxon>
        <taxon>Cytophagales</taxon>
        <taxon>Cyclobacteriaceae</taxon>
        <taxon>Cyclobacterium</taxon>
    </lineage>
</organism>
<comment type="subcellular location">
    <subcellularLocation>
        <location evidence="1">Cytoplasm</location>
    </subcellularLocation>
</comment>
<evidence type="ECO:0000256" key="13">
    <source>
        <dbReference type="ARBA" id="ARBA00048823"/>
    </source>
</evidence>
<dbReference type="PANTHER" id="PTHR43697">
    <property type="entry name" value="SERYL-TRNA SYNTHETASE"/>
    <property type="match status" value="1"/>
</dbReference>
<dbReference type="STRING" id="320787.CA2015_2369"/>
<evidence type="ECO:0000313" key="18">
    <source>
        <dbReference type="EMBL" id="AKP51785.1"/>
    </source>
</evidence>
<dbReference type="PANTHER" id="PTHR43697:SF1">
    <property type="entry name" value="SERINE--TRNA LIGASE"/>
    <property type="match status" value="1"/>
</dbReference>
<dbReference type="RefSeq" id="WP_048642090.1">
    <property type="nucleotide sequence ID" value="NZ_CAXBGM010000008.1"/>
</dbReference>
<feature type="domain" description="Aminoacyl-transfer RNA synthetases class-II family profile" evidence="17">
    <location>
        <begin position="177"/>
        <end position="417"/>
    </location>
</feature>
<evidence type="ECO:0000256" key="4">
    <source>
        <dbReference type="ARBA" id="ARBA00012840"/>
    </source>
</evidence>
<dbReference type="InterPro" id="IPR015866">
    <property type="entry name" value="Ser-tRNA-synth_1_N"/>
</dbReference>
<comment type="similarity">
    <text evidence="3">Belongs to the class-II aminoacyl-tRNA synthetase family. Type-1 seryl-tRNA synthetase subfamily.</text>
</comment>
<evidence type="ECO:0000256" key="15">
    <source>
        <dbReference type="PIRSR" id="PIRSR001529-1"/>
    </source>
</evidence>
<dbReference type="PATRIC" id="fig|320787.5.peg.2595"/>
<dbReference type="PROSITE" id="PS50862">
    <property type="entry name" value="AA_TRNA_LIGASE_II"/>
    <property type="match status" value="1"/>
</dbReference>
<evidence type="ECO:0000256" key="2">
    <source>
        <dbReference type="ARBA" id="ARBA00005045"/>
    </source>
</evidence>
<dbReference type="KEGG" id="camu:CA2015_2369"/>
<comment type="pathway">
    <text evidence="2">Aminoacyl-tRNA biosynthesis; selenocysteinyl-tRNA(Sec) biosynthesis; L-seryl-tRNA(Sec) from L-serine and tRNA(Sec): step 1/1.</text>
</comment>
<gene>
    <name evidence="18" type="ORF">CA2015_2369</name>
</gene>
<protein>
    <recommendedName>
        <fullName evidence="11 14">Serine--tRNA ligase</fullName>
        <ecNumber evidence="4 14">6.1.1.11</ecNumber>
    </recommendedName>
</protein>
<dbReference type="Pfam" id="PF00587">
    <property type="entry name" value="tRNA-synt_2b"/>
    <property type="match status" value="1"/>
</dbReference>
<dbReference type="EC" id="6.1.1.11" evidence="4 14"/>
<dbReference type="InterPro" id="IPR010978">
    <property type="entry name" value="tRNA-bd_arm"/>
</dbReference>
<feature type="binding site" evidence="15">
    <location>
        <position position="289"/>
    </location>
    <ligand>
        <name>L-serine</name>
        <dbReference type="ChEBI" id="CHEBI:33384"/>
    </ligand>
</feature>
<evidence type="ECO:0000256" key="11">
    <source>
        <dbReference type="ARBA" id="ARBA00039158"/>
    </source>
</evidence>
<dbReference type="AlphaFoldDB" id="A0A0H4PFD3"/>
<dbReference type="SUPFAM" id="SSF46589">
    <property type="entry name" value="tRNA-binding arm"/>
    <property type="match status" value="1"/>
</dbReference>
<dbReference type="InterPro" id="IPR002317">
    <property type="entry name" value="Ser-tRNA-ligase_type_1"/>
</dbReference>
<comment type="catalytic activity">
    <reaction evidence="13">
        <text>tRNA(Ser) + L-serine + ATP = L-seryl-tRNA(Ser) + AMP + diphosphate + H(+)</text>
        <dbReference type="Rhea" id="RHEA:12292"/>
        <dbReference type="Rhea" id="RHEA-COMP:9669"/>
        <dbReference type="Rhea" id="RHEA-COMP:9703"/>
        <dbReference type="ChEBI" id="CHEBI:15378"/>
        <dbReference type="ChEBI" id="CHEBI:30616"/>
        <dbReference type="ChEBI" id="CHEBI:33019"/>
        <dbReference type="ChEBI" id="CHEBI:33384"/>
        <dbReference type="ChEBI" id="CHEBI:78442"/>
        <dbReference type="ChEBI" id="CHEBI:78533"/>
        <dbReference type="ChEBI" id="CHEBI:456215"/>
        <dbReference type="EC" id="6.1.1.11"/>
    </reaction>
</comment>
<keyword evidence="8 16" id="KW-0067">ATP-binding</keyword>
<dbReference type="GO" id="GO:0005524">
    <property type="term" value="F:ATP binding"/>
    <property type="evidence" value="ECO:0007669"/>
    <property type="project" value="UniProtKB-KW"/>
</dbReference>
<evidence type="ECO:0000256" key="1">
    <source>
        <dbReference type="ARBA" id="ARBA00004496"/>
    </source>
</evidence>
<evidence type="ECO:0000256" key="8">
    <source>
        <dbReference type="ARBA" id="ARBA00022840"/>
    </source>
</evidence>
<name>A0A0H4PFD3_9BACT</name>
<keyword evidence="9" id="KW-0648">Protein biosynthesis</keyword>
<feature type="binding site" evidence="15">
    <location>
        <position position="235"/>
    </location>
    <ligand>
        <name>L-serine</name>
        <dbReference type="ChEBI" id="CHEBI:33384"/>
    </ligand>
</feature>
<evidence type="ECO:0000256" key="5">
    <source>
        <dbReference type="ARBA" id="ARBA00022490"/>
    </source>
</evidence>
<feature type="binding site" evidence="16">
    <location>
        <begin position="266"/>
        <end position="268"/>
    </location>
    <ligand>
        <name>ATP</name>
        <dbReference type="ChEBI" id="CHEBI:30616"/>
    </ligand>
</feature>
<comment type="catalytic activity">
    <reaction evidence="12">
        <text>tRNA(Sec) + L-serine + ATP = L-seryl-tRNA(Sec) + AMP + diphosphate + H(+)</text>
        <dbReference type="Rhea" id="RHEA:42580"/>
        <dbReference type="Rhea" id="RHEA-COMP:9742"/>
        <dbReference type="Rhea" id="RHEA-COMP:10128"/>
        <dbReference type="ChEBI" id="CHEBI:15378"/>
        <dbReference type="ChEBI" id="CHEBI:30616"/>
        <dbReference type="ChEBI" id="CHEBI:33019"/>
        <dbReference type="ChEBI" id="CHEBI:33384"/>
        <dbReference type="ChEBI" id="CHEBI:78442"/>
        <dbReference type="ChEBI" id="CHEBI:78533"/>
        <dbReference type="ChEBI" id="CHEBI:456215"/>
        <dbReference type="EC" id="6.1.1.11"/>
    </reaction>
</comment>
<evidence type="ECO:0000256" key="14">
    <source>
        <dbReference type="NCBIfam" id="TIGR00414"/>
    </source>
</evidence>
<evidence type="ECO:0000313" key="19">
    <source>
        <dbReference type="Proteomes" id="UP000036520"/>
    </source>
</evidence>
<keyword evidence="6" id="KW-0436">Ligase</keyword>
<dbReference type="EMBL" id="CP012040">
    <property type="protein sequence ID" value="AKP51785.1"/>
    <property type="molecule type" value="Genomic_DNA"/>
</dbReference>
<feature type="binding site" evidence="16">
    <location>
        <begin position="353"/>
        <end position="356"/>
    </location>
    <ligand>
        <name>ATP</name>
        <dbReference type="ChEBI" id="CHEBI:30616"/>
    </ligand>
</feature>
<evidence type="ECO:0000256" key="12">
    <source>
        <dbReference type="ARBA" id="ARBA00047929"/>
    </source>
</evidence>
<keyword evidence="5" id="KW-0963">Cytoplasm</keyword>
<evidence type="ECO:0000256" key="10">
    <source>
        <dbReference type="ARBA" id="ARBA00023146"/>
    </source>
</evidence>
<dbReference type="InterPro" id="IPR006195">
    <property type="entry name" value="aa-tRNA-synth_II"/>
</dbReference>
<dbReference type="Proteomes" id="UP000036520">
    <property type="component" value="Chromosome"/>
</dbReference>
<dbReference type="Pfam" id="PF02403">
    <property type="entry name" value="Seryl_tRNA_N"/>
    <property type="match status" value="1"/>
</dbReference>
<proteinExistence type="inferred from homology"/>
<dbReference type="PIRSF" id="PIRSF001529">
    <property type="entry name" value="Ser-tRNA-synth_IIa"/>
    <property type="match status" value="1"/>
</dbReference>
<keyword evidence="7" id="KW-0547">Nucleotide-binding</keyword>
<keyword evidence="19" id="KW-1185">Reference proteome</keyword>
<dbReference type="GO" id="GO:0004828">
    <property type="term" value="F:serine-tRNA ligase activity"/>
    <property type="evidence" value="ECO:0007669"/>
    <property type="project" value="UniProtKB-UniRule"/>
</dbReference>
<dbReference type="SUPFAM" id="SSF55681">
    <property type="entry name" value="Class II aaRS and biotin synthetases"/>
    <property type="match status" value="1"/>
</dbReference>
<evidence type="ECO:0000256" key="16">
    <source>
        <dbReference type="PIRSR" id="PIRSR001529-2"/>
    </source>
</evidence>
<evidence type="ECO:0000259" key="17">
    <source>
        <dbReference type="PROSITE" id="PS50862"/>
    </source>
</evidence>
<dbReference type="OrthoDB" id="9804647at2"/>
<dbReference type="InterPro" id="IPR002314">
    <property type="entry name" value="aa-tRNA-synt_IIb"/>
</dbReference>
<feature type="binding site" evidence="15">
    <location>
        <position position="386"/>
    </location>
    <ligand>
        <name>L-serine</name>
        <dbReference type="ChEBI" id="CHEBI:33384"/>
    </ligand>
</feature>
<dbReference type="GO" id="GO:0005737">
    <property type="term" value="C:cytoplasm"/>
    <property type="evidence" value="ECO:0007669"/>
    <property type="project" value="UniProtKB-SubCell"/>
</dbReference>
<reference evidence="18 19" key="1">
    <citation type="submission" date="2015-07" db="EMBL/GenBank/DDBJ databases">
        <authorList>
            <person name="Kim K.M."/>
        </authorList>
    </citation>
    <scope>NUCLEOTIDE SEQUENCE [LARGE SCALE GENOMIC DNA]</scope>
    <source>
        <strain evidence="18 19">KCTC 12363</strain>
    </source>
</reference>
<accession>A0A0H4PFD3</accession>
<feature type="binding site" evidence="15">
    <location>
        <position position="266"/>
    </location>
    <ligand>
        <name>L-serine</name>
        <dbReference type="ChEBI" id="CHEBI:33384"/>
    </ligand>
</feature>
<dbReference type="Gene3D" id="3.30.930.10">
    <property type="entry name" value="Bira Bifunctional Protein, Domain 2"/>
    <property type="match status" value="1"/>
</dbReference>
<evidence type="ECO:0000256" key="3">
    <source>
        <dbReference type="ARBA" id="ARBA00010728"/>
    </source>
</evidence>
<dbReference type="InterPro" id="IPR045864">
    <property type="entry name" value="aa-tRNA-synth_II/BPL/LPL"/>
</dbReference>
<sequence>MLQVNEIRANFAHACERLRARNFENPEELLGNVIRLEDLRKQIQLDRDTLQAESNTISKQIGQLMKAGNKEEAEKVKLRTTEIKTQVKSLEDSYTQTETELTQILYTIPNIPHASVPAGKSSEDNEIVLEKGEIPQLEAENKSPHWELIKKYDIVDFELGVKIAGAGFPVYKGKGAKMQRALINFFLDEAAKAGYTEVQPPILINEESGYATGQLPDKEGQMYFAGEDGLYLIPTAEVPITNMYRDVILQEDELPKKNTGYTPCFRREAGSWGAHVRGLNRLHQFDKVEIVQVTHPDNSYKTLDEMSLHVQGLLQKLELPYRVLRLCGGDMGFTSALTFDMEVYSAAQERWLEVSSVSNFETYQSNRLKLRFKNKDKKTVLAHTLNGSALALPRIMAAILENNQTAEGIKMPKVLVPYLGFDTID</sequence>
<evidence type="ECO:0000256" key="6">
    <source>
        <dbReference type="ARBA" id="ARBA00022598"/>
    </source>
</evidence>
<dbReference type="GO" id="GO:0006434">
    <property type="term" value="P:seryl-tRNA aminoacylation"/>
    <property type="evidence" value="ECO:0007669"/>
    <property type="project" value="UniProtKB-UniRule"/>
</dbReference>
<evidence type="ECO:0000256" key="9">
    <source>
        <dbReference type="ARBA" id="ARBA00022917"/>
    </source>
</evidence>